<evidence type="ECO:0000313" key="1">
    <source>
        <dbReference type="EMBL" id="PJZ69576.1"/>
    </source>
</evidence>
<accession>A0A2M9ZNQ4</accession>
<dbReference type="Gene3D" id="2.20.28.30">
    <property type="entry name" value="RNA polymerase ii, chain L"/>
    <property type="match status" value="1"/>
</dbReference>
<dbReference type="EMBL" id="NPDZ01000004">
    <property type="protein sequence ID" value="PJZ73563.1"/>
    <property type="molecule type" value="Genomic_DNA"/>
</dbReference>
<dbReference type="AlphaFoldDB" id="A0A2M9ZNQ4"/>
<organism evidence="2 4">
    <name type="scientific">Leptospira perolatii</name>
    <dbReference type="NCBI Taxonomy" id="2023191"/>
    <lineage>
        <taxon>Bacteria</taxon>
        <taxon>Pseudomonadati</taxon>
        <taxon>Spirochaetota</taxon>
        <taxon>Spirochaetia</taxon>
        <taxon>Leptospirales</taxon>
        <taxon>Leptospiraceae</taxon>
        <taxon>Leptospira</taxon>
    </lineage>
</organism>
<comment type="caution">
    <text evidence="2">The sequence shown here is derived from an EMBL/GenBank/DDBJ whole genome shotgun (WGS) entry which is preliminary data.</text>
</comment>
<name>A0A2M9ZNQ4_9LEPT</name>
<sequence length="65" mass="7446">MPYDYEFDEDYDIDTEEGDDFADEEVVTYVCEDCDHRWESDSEDGFDSPEGAICPMCGSSNVIEL</sequence>
<proteinExistence type="predicted"/>
<evidence type="ECO:0000313" key="2">
    <source>
        <dbReference type="EMBL" id="PJZ73563.1"/>
    </source>
</evidence>
<dbReference type="RefSeq" id="WP_100713859.1">
    <property type="nucleotide sequence ID" value="NZ_NPDY01000008.1"/>
</dbReference>
<reference evidence="3 4" key="1">
    <citation type="submission" date="2017-07" db="EMBL/GenBank/DDBJ databases">
        <title>Leptospira spp. isolated from tropical soils.</title>
        <authorList>
            <person name="Thibeaux R."/>
            <person name="Iraola G."/>
            <person name="Ferres I."/>
            <person name="Bierque E."/>
            <person name="Girault D."/>
            <person name="Soupe-Gilbert M.-E."/>
            <person name="Picardeau M."/>
            <person name="Goarant C."/>
        </authorList>
    </citation>
    <scope>NUCLEOTIDE SEQUENCE [LARGE SCALE GENOMIC DNA]</scope>
    <source>
        <strain evidence="2 4">FH1-B-B1</strain>
        <strain evidence="1 3">FH1-B-C1</strain>
    </source>
</reference>
<protein>
    <recommendedName>
        <fullName evidence="5">Rubredoxin</fullName>
    </recommendedName>
</protein>
<dbReference type="OrthoDB" id="345808at2"/>
<dbReference type="Proteomes" id="UP000231990">
    <property type="component" value="Unassembled WGS sequence"/>
</dbReference>
<evidence type="ECO:0008006" key="5">
    <source>
        <dbReference type="Google" id="ProtNLM"/>
    </source>
</evidence>
<keyword evidence="3" id="KW-1185">Reference proteome</keyword>
<dbReference type="EMBL" id="NPDY01000008">
    <property type="protein sequence ID" value="PJZ69576.1"/>
    <property type="molecule type" value="Genomic_DNA"/>
</dbReference>
<evidence type="ECO:0000313" key="3">
    <source>
        <dbReference type="Proteomes" id="UP000231962"/>
    </source>
</evidence>
<dbReference type="Proteomes" id="UP000231962">
    <property type="component" value="Unassembled WGS sequence"/>
</dbReference>
<gene>
    <name evidence="1" type="ORF">CH360_09800</name>
    <name evidence="2" type="ORF">CH373_08655</name>
</gene>
<evidence type="ECO:0000313" key="4">
    <source>
        <dbReference type="Proteomes" id="UP000231990"/>
    </source>
</evidence>